<sequence>MERKVLLASDGSENALRAADFAAGLAASLPDLKITVLVVNDVLEKMKYYSPLHSPVIFEEFDAFFKAKSEDALKRTLEALEKHGLQAEGVIKVGNPAQEIVNFAREGGFKQIVIGSRGLGSLKGIVLGSVSLKVVHLADCPVTVVK</sequence>
<feature type="domain" description="UspA" evidence="2">
    <location>
        <begin position="3"/>
        <end position="146"/>
    </location>
</feature>
<dbReference type="KEGG" id="pth:PTH_1039"/>
<dbReference type="AlphaFoldDB" id="A5D3H3"/>
<organism evidence="3 4">
    <name type="scientific">Pelotomaculum thermopropionicum (strain DSM 13744 / JCM 10971 / SI)</name>
    <dbReference type="NCBI Taxonomy" id="370438"/>
    <lineage>
        <taxon>Bacteria</taxon>
        <taxon>Bacillati</taxon>
        <taxon>Bacillota</taxon>
        <taxon>Clostridia</taxon>
        <taxon>Eubacteriales</taxon>
        <taxon>Desulfotomaculaceae</taxon>
        <taxon>Pelotomaculum</taxon>
    </lineage>
</organism>
<evidence type="ECO:0000256" key="1">
    <source>
        <dbReference type="ARBA" id="ARBA00008791"/>
    </source>
</evidence>
<dbReference type="HOGENOM" id="CLU_049301_16_3_9"/>
<gene>
    <name evidence="3" type="primary">UspA</name>
    <name evidence="3" type="ordered locus">PTH_1039</name>
</gene>
<comment type="similarity">
    <text evidence="1">Belongs to the universal stress protein A family.</text>
</comment>
<dbReference type="Pfam" id="PF00582">
    <property type="entry name" value="Usp"/>
    <property type="match status" value="1"/>
</dbReference>
<dbReference type="PANTHER" id="PTHR31964">
    <property type="entry name" value="ADENINE NUCLEOTIDE ALPHA HYDROLASES-LIKE SUPERFAMILY PROTEIN"/>
    <property type="match status" value="1"/>
</dbReference>
<evidence type="ECO:0000259" key="2">
    <source>
        <dbReference type="Pfam" id="PF00582"/>
    </source>
</evidence>
<dbReference type="EMBL" id="AP009389">
    <property type="protein sequence ID" value="BAF59220.1"/>
    <property type="molecule type" value="Genomic_DNA"/>
</dbReference>
<dbReference type="PANTHER" id="PTHR31964:SF113">
    <property type="entry name" value="USPA DOMAIN-CONTAINING PROTEIN"/>
    <property type="match status" value="1"/>
</dbReference>
<dbReference type="Gene3D" id="3.40.50.620">
    <property type="entry name" value="HUPs"/>
    <property type="match status" value="1"/>
</dbReference>
<proteinExistence type="inferred from homology"/>
<dbReference type="eggNOG" id="COG0589">
    <property type="taxonomic scope" value="Bacteria"/>
</dbReference>
<reference evidence="4" key="1">
    <citation type="journal article" date="2008" name="Genome Res.">
        <title>The genome of Pelotomaculum thermopropionicum reveals niche-associated evolution in anaerobic microbiota.</title>
        <authorList>
            <person name="Kosaka T."/>
            <person name="Kato S."/>
            <person name="Shimoyama T."/>
            <person name="Ishii S."/>
            <person name="Abe T."/>
            <person name="Watanabe K."/>
        </authorList>
    </citation>
    <scope>NUCLEOTIDE SEQUENCE [LARGE SCALE GENOMIC DNA]</scope>
    <source>
        <strain evidence="4">DSM 13744 / JCM 10971 / SI</strain>
    </source>
</reference>
<protein>
    <submittedName>
        <fullName evidence="3">Universal stress protein UspA and related nucleotide-binding proteins</fullName>
    </submittedName>
</protein>
<dbReference type="STRING" id="370438.PTH_1039"/>
<dbReference type="Proteomes" id="UP000006556">
    <property type="component" value="Chromosome"/>
</dbReference>
<dbReference type="InterPro" id="IPR006016">
    <property type="entry name" value="UspA"/>
</dbReference>
<name>A5D3H3_PELTS</name>
<dbReference type="PRINTS" id="PR01438">
    <property type="entry name" value="UNVRSLSTRESS"/>
</dbReference>
<evidence type="ECO:0000313" key="4">
    <source>
        <dbReference type="Proteomes" id="UP000006556"/>
    </source>
</evidence>
<evidence type="ECO:0000313" key="3">
    <source>
        <dbReference type="EMBL" id="BAF59220.1"/>
    </source>
</evidence>
<dbReference type="InterPro" id="IPR014729">
    <property type="entry name" value="Rossmann-like_a/b/a_fold"/>
</dbReference>
<dbReference type="InterPro" id="IPR006015">
    <property type="entry name" value="Universal_stress_UspA"/>
</dbReference>
<keyword evidence="4" id="KW-1185">Reference proteome</keyword>
<accession>A5D3H3</accession>
<dbReference type="CDD" id="cd00293">
    <property type="entry name" value="USP-like"/>
    <property type="match status" value="1"/>
</dbReference>
<dbReference type="SUPFAM" id="SSF52402">
    <property type="entry name" value="Adenine nucleotide alpha hydrolases-like"/>
    <property type="match status" value="1"/>
</dbReference>